<gene>
    <name evidence="2" type="ORF">ABOD76_01880</name>
</gene>
<organism evidence="2">
    <name type="scientific">Deinococcus sonorensis KR-87</name>
    <dbReference type="NCBI Taxonomy" id="694439"/>
    <lineage>
        <taxon>Bacteria</taxon>
        <taxon>Thermotogati</taxon>
        <taxon>Deinococcota</taxon>
        <taxon>Deinococci</taxon>
        <taxon>Deinococcales</taxon>
        <taxon>Deinococcaceae</taxon>
        <taxon>Deinococcus</taxon>
    </lineage>
</organism>
<protein>
    <submittedName>
        <fullName evidence="2">Uncharacterized protein</fullName>
    </submittedName>
</protein>
<reference evidence="2" key="1">
    <citation type="submission" date="2024-06" db="EMBL/GenBank/DDBJ databases">
        <title>Draft Genome Sequence of Deinococcus sonorensis Type Strain KR-87, a Biofilm Producing Representative of the Genus Deinococcus.</title>
        <authorList>
            <person name="Boren L.S."/>
            <person name="Grosso R.A."/>
            <person name="Hugenberg-Cox A.N."/>
            <person name="Hill J.T.E."/>
            <person name="Albert C.M."/>
            <person name="Tuohy J.M."/>
        </authorList>
    </citation>
    <scope>NUCLEOTIDE SEQUENCE</scope>
    <source>
        <strain evidence="2">KR-87</strain>
        <plasmid evidence="2">pDson01</plasmid>
    </source>
</reference>
<feature type="compositionally biased region" description="Acidic residues" evidence="1">
    <location>
        <begin position="141"/>
        <end position="155"/>
    </location>
</feature>
<dbReference type="RefSeq" id="WP_350241766.1">
    <property type="nucleotide sequence ID" value="NZ_CP158297.1"/>
</dbReference>
<dbReference type="KEGG" id="dsc:ABOD76_01880"/>
<keyword evidence="2" id="KW-0614">Plasmid</keyword>
<feature type="compositionally biased region" description="Low complexity" evidence="1">
    <location>
        <begin position="86"/>
        <end position="99"/>
    </location>
</feature>
<name>A0AAU7U6V9_9DEIO</name>
<accession>A0AAU7U6V9</accession>
<evidence type="ECO:0000256" key="1">
    <source>
        <dbReference type="SAM" id="MobiDB-lite"/>
    </source>
</evidence>
<proteinExistence type="predicted"/>
<geneLocation type="plasmid" evidence="2">
    <name>pDson01</name>
</geneLocation>
<evidence type="ECO:0000313" key="2">
    <source>
        <dbReference type="EMBL" id="XBV83826.1"/>
    </source>
</evidence>
<sequence length="155" mass="16569">MATNKTILSRHYVLTTRGVRHDLTASNAADLASQVREHTKSRAAEQISRIAWGDRDARIDAAGMSLVAVGQTVKEVWRQVSPIRGSESALAAPEEPALSVTQASSAAPAGEAQRRADTARAVPVPALEPAHTSLQRREEVPALDEIEGSDSEPQD</sequence>
<dbReference type="EMBL" id="CP158297">
    <property type="protein sequence ID" value="XBV83826.1"/>
    <property type="molecule type" value="Genomic_DNA"/>
</dbReference>
<feature type="region of interest" description="Disordered" evidence="1">
    <location>
        <begin position="83"/>
        <end position="155"/>
    </location>
</feature>
<dbReference type="AlphaFoldDB" id="A0AAU7U6V9"/>